<evidence type="ECO:0000256" key="6">
    <source>
        <dbReference type="RuleBase" id="RU000356"/>
    </source>
</evidence>
<dbReference type="InterPro" id="IPR009050">
    <property type="entry name" value="Globin-like_sf"/>
</dbReference>
<evidence type="ECO:0000313" key="9">
    <source>
        <dbReference type="Proteomes" id="UP001165160"/>
    </source>
</evidence>
<sequence>MSSTQKKLVQSTWSHLTTSFTFEIIGTLLFKSLFKTTPSAVSIFPFSREYMEAGSDVNSRLYTSPRFLEHAAKVIGAVDLAVKSLDDLETLAPILEDLGNKHVRYGVVTGHYDLVGNALIDTLKEALGEQWTEDVKGAWLVVWGLVRQTMDPDVFSVGQRVKTQFGKGVVAEKRDNDYVVVPHTSTWVLAYGQKPILNLAPNMLKPDDA</sequence>
<dbReference type="Proteomes" id="UP001165160">
    <property type="component" value="Unassembled WGS sequence"/>
</dbReference>
<dbReference type="Gene3D" id="1.10.490.10">
    <property type="entry name" value="Globins"/>
    <property type="match status" value="1"/>
</dbReference>
<protein>
    <recommendedName>
        <fullName evidence="7">Globin domain-containing protein</fullName>
    </recommendedName>
</protein>
<evidence type="ECO:0000256" key="5">
    <source>
        <dbReference type="ARBA" id="ARBA00023004"/>
    </source>
</evidence>
<evidence type="ECO:0000313" key="8">
    <source>
        <dbReference type="EMBL" id="GMI09305.1"/>
    </source>
</evidence>
<dbReference type="Pfam" id="PF00042">
    <property type="entry name" value="Globin"/>
    <property type="match status" value="1"/>
</dbReference>
<accession>A0A9W7KRW9</accession>
<dbReference type="GO" id="GO:0005344">
    <property type="term" value="F:oxygen carrier activity"/>
    <property type="evidence" value="ECO:0007669"/>
    <property type="project" value="UniProtKB-KW"/>
</dbReference>
<keyword evidence="2 6" id="KW-0349">Heme</keyword>
<dbReference type="InterPro" id="IPR012292">
    <property type="entry name" value="Globin/Proto"/>
</dbReference>
<proteinExistence type="inferred from homology"/>
<evidence type="ECO:0000259" key="7">
    <source>
        <dbReference type="PROSITE" id="PS01033"/>
    </source>
</evidence>
<reference evidence="9" key="1">
    <citation type="journal article" date="2023" name="Commun. Biol.">
        <title>Genome analysis of Parmales, the sister group of diatoms, reveals the evolutionary specialization of diatoms from phago-mixotrophs to photoautotrophs.</title>
        <authorList>
            <person name="Ban H."/>
            <person name="Sato S."/>
            <person name="Yoshikawa S."/>
            <person name="Yamada K."/>
            <person name="Nakamura Y."/>
            <person name="Ichinomiya M."/>
            <person name="Sato N."/>
            <person name="Blanc-Mathieu R."/>
            <person name="Endo H."/>
            <person name="Kuwata A."/>
            <person name="Ogata H."/>
        </authorList>
    </citation>
    <scope>NUCLEOTIDE SEQUENCE [LARGE SCALE GENOMIC DNA]</scope>
    <source>
        <strain evidence="9">NIES 3699</strain>
    </source>
</reference>
<dbReference type="GO" id="GO:0046872">
    <property type="term" value="F:metal ion binding"/>
    <property type="evidence" value="ECO:0007669"/>
    <property type="project" value="UniProtKB-KW"/>
</dbReference>
<dbReference type="InterPro" id="IPR000971">
    <property type="entry name" value="Globin"/>
</dbReference>
<evidence type="ECO:0000256" key="1">
    <source>
        <dbReference type="ARBA" id="ARBA00022448"/>
    </source>
</evidence>
<dbReference type="PROSITE" id="PS01033">
    <property type="entry name" value="GLOBIN"/>
    <property type="match status" value="1"/>
</dbReference>
<dbReference type="EMBL" id="BRXX01000396">
    <property type="protein sequence ID" value="GMI09305.1"/>
    <property type="molecule type" value="Genomic_DNA"/>
</dbReference>
<comment type="caution">
    <text evidence="8">The sequence shown here is derived from an EMBL/GenBank/DDBJ whole genome shotgun (WGS) entry which is preliminary data.</text>
</comment>
<organism evidence="8 9">
    <name type="scientific">Triparma verrucosa</name>
    <dbReference type="NCBI Taxonomy" id="1606542"/>
    <lineage>
        <taxon>Eukaryota</taxon>
        <taxon>Sar</taxon>
        <taxon>Stramenopiles</taxon>
        <taxon>Ochrophyta</taxon>
        <taxon>Bolidophyceae</taxon>
        <taxon>Parmales</taxon>
        <taxon>Triparmaceae</taxon>
        <taxon>Triparma</taxon>
    </lineage>
</organism>
<evidence type="ECO:0000256" key="4">
    <source>
        <dbReference type="ARBA" id="ARBA00022723"/>
    </source>
</evidence>
<dbReference type="InterPro" id="IPR050532">
    <property type="entry name" value="Globin-like_OT"/>
</dbReference>
<gene>
    <name evidence="8" type="ORF">TrVE_jg5822</name>
</gene>
<keyword evidence="3 6" id="KW-0561">Oxygen transport</keyword>
<keyword evidence="9" id="KW-1185">Reference proteome</keyword>
<comment type="similarity">
    <text evidence="6">Belongs to the globin family.</text>
</comment>
<dbReference type="GO" id="GO:0019825">
    <property type="term" value="F:oxygen binding"/>
    <property type="evidence" value="ECO:0007669"/>
    <property type="project" value="InterPro"/>
</dbReference>
<feature type="domain" description="Globin" evidence="7">
    <location>
        <begin position="1"/>
        <end position="155"/>
    </location>
</feature>
<dbReference type="PANTHER" id="PTHR46458">
    <property type="entry name" value="BLR2807 PROTEIN"/>
    <property type="match status" value="1"/>
</dbReference>
<evidence type="ECO:0000256" key="3">
    <source>
        <dbReference type="ARBA" id="ARBA00022621"/>
    </source>
</evidence>
<keyword evidence="5" id="KW-0408">Iron</keyword>
<dbReference type="SUPFAM" id="SSF46458">
    <property type="entry name" value="Globin-like"/>
    <property type="match status" value="1"/>
</dbReference>
<dbReference type="PANTHER" id="PTHR46458:SF1">
    <property type="entry name" value="GEO09476P1"/>
    <property type="match status" value="1"/>
</dbReference>
<evidence type="ECO:0000256" key="2">
    <source>
        <dbReference type="ARBA" id="ARBA00022617"/>
    </source>
</evidence>
<keyword evidence="1 6" id="KW-0813">Transport</keyword>
<keyword evidence="4" id="KW-0479">Metal-binding</keyword>
<dbReference type="GO" id="GO:0020037">
    <property type="term" value="F:heme binding"/>
    <property type="evidence" value="ECO:0007669"/>
    <property type="project" value="InterPro"/>
</dbReference>
<name>A0A9W7KRW9_9STRA</name>
<dbReference type="AlphaFoldDB" id="A0A9W7KRW9"/>